<feature type="chain" id="PRO_5042002146" description="DUF7728 domain-containing protein" evidence="3">
    <location>
        <begin position="19"/>
        <end position="470"/>
    </location>
</feature>
<feature type="domain" description="DUF7728" evidence="4">
    <location>
        <begin position="56"/>
        <end position="190"/>
    </location>
</feature>
<keyword evidence="2" id="KW-0812">Transmembrane</keyword>
<organism evidence="5 6">
    <name type="scientific">Penicillium frequentans</name>
    <dbReference type="NCBI Taxonomy" id="3151616"/>
    <lineage>
        <taxon>Eukaryota</taxon>
        <taxon>Fungi</taxon>
        <taxon>Dikarya</taxon>
        <taxon>Ascomycota</taxon>
        <taxon>Pezizomycotina</taxon>
        <taxon>Eurotiomycetes</taxon>
        <taxon>Eurotiomycetidae</taxon>
        <taxon>Eurotiales</taxon>
        <taxon>Aspergillaceae</taxon>
        <taxon>Penicillium</taxon>
    </lineage>
</organism>
<keyword evidence="6" id="KW-1185">Reference proteome</keyword>
<evidence type="ECO:0000256" key="1">
    <source>
        <dbReference type="SAM" id="MobiDB-lite"/>
    </source>
</evidence>
<feature type="compositionally biased region" description="Basic and acidic residues" evidence="1">
    <location>
        <begin position="252"/>
        <end position="316"/>
    </location>
</feature>
<dbReference type="EMBL" id="JAQIZZ010000008">
    <property type="protein sequence ID" value="KAJ5524268.1"/>
    <property type="molecule type" value="Genomic_DNA"/>
</dbReference>
<dbReference type="Proteomes" id="UP001220324">
    <property type="component" value="Unassembled WGS sequence"/>
</dbReference>
<sequence length="470" mass="52331">MFVRSILLGGAVALGASAMLVVPEMEAQMDNKQLESIEDDFVNIMQPVYADVSFAVMLKCDECPFREVNEEGVVSWTEDKPSSLLVEFHVEDNRLLANDEQIFPPVPPGPITANQIARDSDEESNPVPVGYALEVMPHPRPADAQDADMLDVRFTILDLEAHPVPVDTVAITLILTPTGDLFLADGDIEKSTHHHEKLSWKKCHGKPKCLQELLFSRIRGLLSAAKDRVMGIAGMKGCKGMKGMGGHHKHHGDFELEGEKGPHHMHHDEFDFDGEKGPHHKHHDESGPEGEKGPHHKHHDEFDPEGEKGPHHKHHDDFDLVKELSLPPPFKDFEDFDEFKANHPWANHHGFSAEDAEGRPPHPHHMHGPPHGPPHGALAHTFSRVVRFIVVPAILGVLAGLTASAVGMLVGQAIIFLWQRYRGTNKQEHKAAWEEGNACEKQGLMTESTEEYLPEYTEEVSQPRGSMDKN</sequence>
<proteinExistence type="predicted"/>
<feature type="signal peptide" evidence="3">
    <location>
        <begin position="1"/>
        <end position="18"/>
    </location>
</feature>
<gene>
    <name evidence="5" type="ORF">N7494_010918</name>
</gene>
<comment type="caution">
    <text evidence="5">The sequence shown here is derived from an EMBL/GenBank/DDBJ whole genome shotgun (WGS) entry which is preliminary data.</text>
</comment>
<accession>A0AAD6G960</accession>
<keyword evidence="2" id="KW-1133">Transmembrane helix</keyword>
<name>A0AAD6G960_9EURO</name>
<evidence type="ECO:0000256" key="2">
    <source>
        <dbReference type="SAM" id="Phobius"/>
    </source>
</evidence>
<dbReference type="PANTHER" id="PTHR40622">
    <property type="match status" value="1"/>
</dbReference>
<keyword evidence="3" id="KW-0732">Signal</keyword>
<feature type="region of interest" description="Disordered" evidence="1">
    <location>
        <begin position="243"/>
        <end position="316"/>
    </location>
</feature>
<dbReference type="AlphaFoldDB" id="A0AAD6G960"/>
<evidence type="ECO:0000313" key="5">
    <source>
        <dbReference type="EMBL" id="KAJ5524268.1"/>
    </source>
</evidence>
<evidence type="ECO:0000259" key="4">
    <source>
        <dbReference type="Pfam" id="PF24854"/>
    </source>
</evidence>
<dbReference type="Pfam" id="PF24854">
    <property type="entry name" value="DUF7728"/>
    <property type="match status" value="1"/>
</dbReference>
<reference evidence="5 6" key="1">
    <citation type="journal article" date="2023" name="IMA Fungus">
        <title>Comparative genomic study of the Penicillium genus elucidates a diverse pangenome and 15 lateral gene transfer events.</title>
        <authorList>
            <person name="Petersen C."/>
            <person name="Sorensen T."/>
            <person name="Nielsen M.R."/>
            <person name="Sondergaard T.E."/>
            <person name="Sorensen J.L."/>
            <person name="Fitzpatrick D.A."/>
            <person name="Frisvad J.C."/>
            <person name="Nielsen K.L."/>
        </authorList>
    </citation>
    <scope>NUCLEOTIDE SEQUENCE [LARGE SCALE GENOMIC DNA]</scope>
    <source>
        <strain evidence="5 6">IBT 35679</strain>
    </source>
</reference>
<dbReference type="InterPro" id="IPR056145">
    <property type="entry name" value="DUF7728"/>
</dbReference>
<dbReference type="PANTHER" id="PTHR40622:SF2">
    <property type="match status" value="1"/>
</dbReference>
<feature type="region of interest" description="Disordered" evidence="1">
    <location>
        <begin position="441"/>
        <end position="470"/>
    </location>
</feature>
<feature type="region of interest" description="Disordered" evidence="1">
    <location>
        <begin position="347"/>
        <end position="378"/>
    </location>
</feature>
<keyword evidence="2" id="KW-0472">Membrane</keyword>
<evidence type="ECO:0000256" key="3">
    <source>
        <dbReference type="SAM" id="SignalP"/>
    </source>
</evidence>
<feature type="compositionally biased region" description="Acidic residues" evidence="1">
    <location>
        <begin position="448"/>
        <end position="458"/>
    </location>
</feature>
<feature type="transmembrane region" description="Helical" evidence="2">
    <location>
        <begin position="389"/>
        <end position="418"/>
    </location>
</feature>
<protein>
    <recommendedName>
        <fullName evidence="4">DUF7728 domain-containing protein</fullName>
    </recommendedName>
</protein>
<evidence type="ECO:0000313" key="6">
    <source>
        <dbReference type="Proteomes" id="UP001220324"/>
    </source>
</evidence>